<dbReference type="SMART" id="SM00862">
    <property type="entry name" value="Trans_reg_C"/>
    <property type="match status" value="1"/>
</dbReference>
<dbReference type="InterPro" id="IPR049945">
    <property type="entry name" value="AAA_22"/>
</dbReference>
<evidence type="ECO:0000256" key="5">
    <source>
        <dbReference type="PROSITE-ProRule" id="PRU01091"/>
    </source>
</evidence>
<keyword evidence="8" id="KW-1185">Reference proteome</keyword>
<dbReference type="InterPro" id="IPR019734">
    <property type="entry name" value="TPR_rpt"/>
</dbReference>
<dbReference type="SMART" id="SM00028">
    <property type="entry name" value="TPR"/>
    <property type="match status" value="3"/>
</dbReference>
<name>A0A563EUB7_9PSEU</name>
<dbReference type="SUPFAM" id="SSF48452">
    <property type="entry name" value="TPR-like"/>
    <property type="match status" value="2"/>
</dbReference>
<gene>
    <name evidence="7" type="ORF">FKR81_15980</name>
</gene>
<dbReference type="PRINTS" id="PR00364">
    <property type="entry name" value="DISEASERSIST"/>
</dbReference>
<evidence type="ECO:0000256" key="1">
    <source>
        <dbReference type="ARBA" id="ARBA00005820"/>
    </source>
</evidence>
<dbReference type="SUPFAM" id="SSF46894">
    <property type="entry name" value="C-terminal effector domain of the bipartite response regulators"/>
    <property type="match status" value="1"/>
</dbReference>
<dbReference type="InterPro" id="IPR011990">
    <property type="entry name" value="TPR-like_helical_dom_sf"/>
</dbReference>
<dbReference type="Pfam" id="PF13424">
    <property type="entry name" value="TPR_12"/>
    <property type="match status" value="1"/>
</dbReference>
<keyword evidence="2" id="KW-0805">Transcription regulation</keyword>
<dbReference type="GO" id="GO:0003677">
    <property type="term" value="F:DNA binding"/>
    <property type="evidence" value="ECO:0007669"/>
    <property type="project" value="UniProtKB-UniRule"/>
</dbReference>
<dbReference type="OrthoDB" id="7628974at2"/>
<dbReference type="InterPro" id="IPR001867">
    <property type="entry name" value="OmpR/PhoB-type_DNA-bd"/>
</dbReference>
<evidence type="ECO:0000313" key="8">
    <source>
        <dbReference type="Proteomes" id="UP000316639"/>
    </source>
</evidence>
<dbReference type="GO" id="GO:0006355">
    <property type="term" value="P:regulation of DNA-templated transcription"/>
    <property type="evidence" value="ECO:0007669"/>
    <property type="project" value="InterPro"/>
</dbReference>
<organism evidence="7 8">
    <name type="scientific">Lentzea tibetensis</name>
    <dbReference type="NCBI Taxonomy" id="2591470"/>
    <lineage>
        <taxon>Bacteria</taxon>
        <taxon>Bacillati</taxon>
        <taxon>Actinomycetota</taxon>
        <taxon>Actinomycetes</taxon>
        <taxon>Pseudonocardiales</taxon>
        <taxon>Pseudonocardiaceae</taxon>
        <taxon>Lentzea</taxon>
    </lineage>
</organism>
<dbReference type="EMBL" id="VOBR01000009">
    <property type="protein sequence ID" value="TWP51128.1"/>
    <property type="molecule type" value="Genomic_DNA"/>
</dbReference>
<dbReference type="Gene3D" id="3.40.50.300">
    <property type="entry name" value="P-loop containing nucleotide triphosphate hydrolases"/>
    <property type="match status" value="1"/>
</dbReference>
<evidence type="ECO:0000313" key="7">
    <source>
        <dbReference type="EMBL" id="TWP51128.1"/>
    </source>
</evidence>
<comment type="similarity">
    <text evidence="1">Belongs to the AfsR/DnrI/RedD regulatory family.</text>
</comment>
<feature type="domain" description="OmpR/PhoB-type" evidence="6">
    <location>
        <begin position="1"/>
        <end position="101"/>
    </location>
</feature>
<proteinExistence type="inferred from homology"/>
<dbReference type="PANTHER" id="PTHR35807:SF1">
    <property type="entry name" value="TRANSCRIPTIONAL REGULATOR REDD"/>
    <property type="match status" value="1"/>
</dbReference>
<dbReference type="PANTHER" id="PTHR35807">
    <property type="entry name" value="TRANSCRIPTIONAL REGULATOR REDD-RELATED"/>
    <property type="match status" value="1"/>
</dbReference>
<dbReference type="Gene3D" id="1.10.10.10">
    <property type="entry name" value="Winged helix-like DNA-binding domain superfamily/Winged helix DNA-binding domain"/>
    <property type="match status" value="1"/>
</dbReference>
<dbReference type="SMART" id="SM01043">
    <property type="entry name" value="BTAD"/>
    <property type="match status" value="1"/>
</dbReference>
<sequence length="924" mass="101035">MRSKTGLEFGVLGPLQVLADGSPIQLGRKGMRGLLAMLVVGANRPVAIDDIVDSLWGDAPPATARTIVHGYVSKLRKVLEEADPTGSATIRTTPPGYELSVDPWRLDQHRARQLVASARGKPAAIRAGLLREALGLWRGPVLTDVPGDPITTDLDELRLSAIEERIDAELELGRHLELVGELRQLCTEYPFRERMVAHSMRALYRSGQRADALEAYQRFHRRAVEELGIDPGPELRMLHKQVLQDDPALSVIGAAETRTVAPRAGIVVPALLPASASRLYGRGEDGRWLDDLCDSRNLTATTVAVLTGPPGVGKSALAITWGHEHAEKFPHGVLYAELGSAEPGEVLTRFLVALGVPADGVPVQEEDRVGLYRSLLARRRVLVVLDDAVNVEQCQALLPPGSGSLVLVTSRRRLEGLVVSNSARIRGLGVLDEDSAVRLVDDVLGRPLSADDPAASRKLAELCGCLPLALRVAAAKLVISPEWTVEDLIGELAEDGTRLRSLELPESEVGVRRALDLSCRGLPEELGEVFRTVGRAPGRWVSPHAVAALVRTPLDSARRRLSQLVDVNLLIEPWPDGYAMHELVRLYVNGITPSDPQALRRLVNYYLVACDHVRTAIRPARDGLDFALRDNGCTALPSVATPKRALTWFDQEWPNLVAIVHAAAEEGLHDQVWQLVRLVHNYATVRALTGEWIALVGFGTASAEVTGSLLGQVLMLDTAYTTNARMGRPVLLPDARRAHRIATELGERRYLVLTLAQLADVLFRLRHHDEALLHFWESVELAKREGDLVGEAHGLNNVAQVEQAMGRQETAVRHQFQAVEIYHRSGDQASYVCGIDNLAELYLELGRLDEAEEYARTGIELASAGGMTLYEAFGRHVLGGVLVRRAERVAATAELVEALRLYEQVNSRRAAEVRAILESLSSDV</sequence>
<dbReference type="Pfam" id="PF13401">
    <property type="entry name" value="AAA_22"/>
    <property type="match status" value="1"/>
</dbReference>
<protein>
    <submittedName>
        <fullName evidence="7">Tetratricopeptide repeat protein</fullName>
    </submittedName>
</protein>
<evidence type="ECO:0000256" key="4">
    <source>
        <dbReference type="ARBA" id="ARBA00023163"/>
    </source>
</evidence>
<dbReference type="Pfam" id="PF03704">
    <property type="entry name" value="BTAD"/>
    <property type="match status" value="1"/>
</dbReference>
<dbReference type="GO" id="GO:0043531">
    <property type="term" value="F:ADP binding"/>
    <property type="evidence" value="ECO:0007669"/>
    <property type="project" value="InterPro"/>
</dbReference>
<keyword evidence="4" id="KW-0804">Transcription</keyword>
<feature type="DNA-binding region" description="OmpR/PhoB-type" evidence="5">
    <location>
        <begin position="1"/>
        <end position="101"/>
    </location>
</feature>
<dbReference type="Gene3D" id="1.25.40.10">
    <property type="entry name" value="Tetratricopeptide repeat domain"/>
    <property type="match status" value="2"/>
</dbReference>
<dbReference type="InterPro" id="IPR027417">
    <property type="entry name" value="P-loop_NTPase"/>
</dbReference>
<dbReference type="AlphaFoldDB" id="A0A563EUB7"/>
<dbReference type="Pfam" id="PF00486">
    <property type="entry name" value="Trans_reg_C"/>
    <property type="match status" value="1"/>
</dbReference>
<dbReference type="InterPro" id="IPR016032">
    <property type="entry name" value="Sig_transdc_resp-reg_C-effctor"/>
</dbReference>
<evidence type="ECO:0000259" key="6">
    <source>
        <dbReference type="PROSITE" id="PS51755"/>
    </source>
</evidence>
<dbReference type="InterPro" id="IPR051677">
    <property type="entry name" value="AfsR-DnrI-RedD_regulator"/>
</dbReference>
<comment type="caution">
    <text evidence="7">The sequence shown here is derived from an EMBL/GenBank/DDBJ whole genome shotgun (WGS) entry which is preliminary data.</text>
</comment>
<dbReference type="SUPFAM" id="SSF52540">
    <property type="entry name" value="P-loop containing nucleoside triphosphate hydrolases"/>
    <property type="match status" value="1"/>
</dbReference>
<dbReference type="PROSITE" id="PS51755">
    <property type="entry name" value="OMPR_PHOB"/>
    <property type="match status" value="1"/>
</dbReference>
<keyword evidence="3 5" id="KW-0238">DNA-binding</keyword>
<dbReference type="RefSeq" id="WP_146352687.1">
    <property type="nucleotide sequence ID" value="NZ_VOBR01000009.1"/>
</dbReference>
<dbReference type="Proteomes" id="UP000316639">
    <property type="component" value="Unassembled WGS sequence"/>
</dbReference>
<reference evidence="7 8" key="1">
    <citation type="submission" date="2019-07" db="EMBL/GenBank/DDBJ databases">
        <title>Lentzea xizangensis sp. nov., isolated from Qinghai-Tibetan Plateau Soils.</title>
        <authorList>
            <person name="Huang J."/>
        </authorList>
    </citation>
    <scope>NUCLEOTIDE SEQUENCE [LARGE SCALE GENOMIC DNA]</scope>
    <source>
        <strain evidence="7 8">FXJ1.1311</strain>
    </source>
</reference>
<accession>A0A563EUB7</accession>
<evidence type="ECO:0000256" key="2">
    <source>
        <dbReference type="ARBA" id="ARBA00023015"/>
    </source>
</evidence>
<dbReference type="GO" id="GO:0000160">
    <property type="term" value="P:phosphorelay signal transduction system"/>
    <property type="evidence" value="ECO:0007669"/>
    <property type="project" value="InterPro"/>
</dbReference>
<evidence type="ECO:0000256" key="3">
    <source>
        <dbReference type="ARBA" id="ARBA00023125"/>
    </source>
</evidence>
<dbReference type="InterPro" id="IPR036388">
    <property type="entry name" value="WH-like_DNA-bd_sf"/>
</dbReference>
<dbReference type="InterPro" id="IPR005158">
    <property type="entry name" value="BTAD"/>
</dbReference>
<dbReference type="CDD" id="cd15831">
    <property type="entry name" value="BTAD"/>
    <property type="match status" value="1"/>
</dbReference>